<reference evidence="8 9" key="1">
    <citation type="journal article" date="2022" name="Hortic Res">
        <title>The genome of Dioscorea zingiberensis sheds light on the biosynthesis, origin and evolution of the medicinally important diosgenin saponins.</title>
        <authorList>
            <person name="Li Y."/>
            <person name="Tan C."/>
            <person name="Li Z."/>
            <person name="Guo J."/>
            <person name="Li S."/>
            <person name="Chen X."/>
            <person name="Wang C."/>
            <person name="Dai X."/>
            <person name="Yang H."/>
            <person name="Song W."/>
            <person name="Hou L."/>
            <person name="Xu J."/>
            <person name="Tong Z."/>
            <person name="Xu A."/>
            <person name="Yuan X."/>
            <person name="Wang W."/>
            <person name="Yang Q."/>
            <person name="Chen L."/>
            <person name="Sun Z."/>
            <person name="Wang K."/>
            <person name="Pan B."/>
            <person name="Chen J."/>
            <person name="Bao Y."/>
            <person name="Liu F."/>
            <person name="Qi X."/>
            <person name="Gang D.R."/>
            <person name="Wen J."/>
            <person name="Li J."/>
        </authorList>
    </citation>
    <scope>NUCLEOTIDE SEQUENCE [LARGE SCALE GENOMIC DNA]</scope>
    <source>
        <strain evidence="8">Dzin_1.0</strain>
    </source>
</reference>
<keyword evidence="9" id="KW-1185">Reference proteome</keyword>
<protein>
    <submittedName>
        <fullName evidence="8">Uncharacterized protein</fullName>
    </submittedName>
</protein>
<evidence type="ECO:0000313" key="8">
    <source>
        <dbReference type="EMBL" id="KAJ0959691.1"/>
    </source>
</evidence>
<keyword evidence="7" id="KW-0927">Auxin signaling pathway</keyword>
<comment type="similarity">
    <text evidence="2">Belongs to the auxin efflux carrier (TC 2.A.69.1) family.</text>
</comment>
<keyword evidence="3" id="KW-0813">Transport</keyword>
<keyword evidence="5" id="KW-1133">Transmembrane helix</keyword>
<dbReference type="AlphaFoldDB" id="A0A9D5BS34"/>
<organism evidence="8 9">
    <name type="scientific">Dioscorea zingiberensis</name>
    <dbReference type="NCBI Taxonomy" id="325984"/>
    <lineage>
        <taxon>Eukaryota</taxon>
        <taxon>Viridiplantae</taxon>
        <taxon>Streptophyta</taxon>
        <taxon>Embryophyta</taxon>
        <taxon>Tracheophyta</taxon>
        <taxon>Spermatophyta</taxon>
        <taxon>Magnoliopsida</taxon>
        <taxon>Liliopsida</taxon>
        <taxon>Dioscoreales</taxon>
        <taxon>Dioscoreaceae</taxon>
        <taxon>Dioscorea</taxon>
    </lineage>
</organism>
<dbReference type="Pfam" id="PF03547">
    <property type="entry name" value="Mem_trans"/>
    <property type="match status" value="1"/>
</dbReference>
<keyword evidence="4" id="KW-0812">Transmembrane</keyword>
<gene>
    <name evidence="8" type="ORF">J5N97_000650</name>
</gene>
<dbReference type="InterPro" id="IPR051107">
    <property type="entry name" value="Auxin_Efflux_Carrier"/>
</dbReference>
<accession>A0A9D5BS34</accession>
<dbReference type="GO" id="GO:0010329">
    <property type="term" value="F:auxin efflux transmembrane transporter activity"/>
    <property type="evidence" value="ECO:0007669"/>
    <property type="project" value="TreeGrafter"/>
</dbReference>
<proteinExistence type="inferred from homology"/>
<evidence type="ECO:0000256" key="4">
    <source>
        <dbReference type="ARBA" id="ARBA00022692"/>
    </source>
</evidence>
<comment type="caution">
    <text evidence="8">The sequence shown here is derived from an EMBL/GenBank/DDBJ whole genome shotgun (WGS) entry which is preliminary data.</text>
</comment>
<evidence type="ECO:0000313" key="9">
    <source>
        <dbReference type="Proteomes" id="UP001085076"/>
    </source>
</evidence>
<dbReference type="Proteomes" id="UP001085076">
    <property type="component" value="Unassembled WGS sequence"/>
</dbReference>
<evidence type="ECO:0000256" key="7">
    <source>
        <dbReference type="ARBA" id="ARBA00023294"/>
    </source>
</evidence>
<evidence type="ECO:0000256" key="2">
    <source>
        <dbReference type="ARBA" id="ARBA00009177"/>
    </source>
</evidence>
<dbReference type="InterPro" id="IPR004776">
    <property type="entry name" value="Mem_transp_PIN-like"/>
</dbReference>
<dbReference type="GO" id="GO:0009734">
    <property type="term" value="P:auxin-activated signaling pathway"/>
    <property type="evidence" value="ECO:0007669"/>
    <property type="project" value="UniProtKB-KW"/>
</dbReference>
<evidence type="ECO:0000256" key="5">
    <source>
        <dbReference type="ARBA" id="ARBA00022989"/>
    </source>
</evidence>
<dbReference type="PANTHER" id="PTHR31752:SF44">
    <property type="entry name" value="AUXIN EFFLUX CARRIER COMPONENT"/>
    <property type="match status" value="1"/>
</dbReference>
<dbReference type="GO" id="GO:0005783">
    <property type="term" value="C:endoplasmic reticulum"/>
    <property type="evidence" value="ECO:0007669"/>
    <property type="project" value="TreeGrafter"/>
</dbReference>
<evidence type="ECO:0000256" key="6">
    <source>
        <dbReference type="ARBA" id="ARBA00023136"/>
    </source>
</evidence>
<evidence type="ECO:0000256" key="1">
    <source>
        <dbReference type="ARBA" id="ARBA00004141"/>
    </source>
</evidence>
<dbReference type="GO" id="GO:0009926">
    <property type="term" value="P:auxin polar transport"/>
    <property type="evidence" value="ECO:0007669"/>
    <property type="project" value="TreeGrafter"/>
</dbReference>
<dbReference type="PANTHER" id="PTHR31752">
    <property type="entry name" value="AUXIN EFFLUX CARRIER COMPONENT 1B-RELATED"/>
    <property type="match status" value="1"/>
</dbReference>
<dbReference type="EMBL" id="JAGGNH010000194">
    <property type="protein sequence ID" value="KAJ0959691.1"/>
    <property type="molecule type" value="Genomic_DNA"/>
</dbReference>
<dbReference type="GO" id="GO:0005886">
    <property type="term" value="C:plasma membrane"/>
    <property type="evidence" value="ECO:0007669"/>
    <property type="project" value="TreeGrafter"/>
</dbReference>
<name>A0A9D5BS34_9LILI</name>
<evidence type="ECO:0000256" key="3">
    <source>
        <dbReference type="ARBA" id="ARBA00022448"/>
    </source>
</evidence>
<keyword evidence="6" id="KW-0472">Membrane</keyword>
<sequence>MFLAYASVKWWKVFSAEQCSGINRFVAIFAVPLLSFEFISRIDPFNLNYLFVAADAASPRVAYGFAAKDYSMRGSRLASIWNADEICCWACCHGNCFFLELASEAKHSKSP</sequence>
<comment type="subcellular location">
    <subcellularLocation>
        <location evidence="1">Membrane</location>
        <topology evidence="1">Multi-pass membrane protein</topology>
    </subcellularLocation>
</comment>
<dbReference type="OrthoDB" id="756449at2759"/>